<dbReference type="CDD" id="cd06222">
    <property type="entry name" value="RNase_H_like"/>
    <property type="match status" value="1"/>
</dbReference>
<dbReference type="EMBL" id="JAJFAZ020000003">
    <property type="protein sequence ID" value="KAI5339568.1"/>
    <property type="molecule type" value="Genomic_DNA"/>
</dbReference>
<evidence type="ECO:0000259" key="1">
    <source>
        <dbReference type="Pfam" id="PF13456"/>
    </source>
</evidence>
<dbReference type="InterPro" id="IPR044730">
    <property type="entry name" value="RNase_H-like_dom_plant"/>
</dbReference>
<dbReference type="Proteomes" id="UP001054821">
    <property type="component" value="Chromosome 3"/>
</dbReference>
<dbReference type="GO" id="GO:0004523">
    <property type="term" value="F:RNA-DNA hybrid ribonuclease activity"/>
    <property type="evidence" value="ECO:0007669"/>
    <property type="project" value="InterPro"/>
</dbReference>
<evidence type="ECO:0000313" key="3">
    <source>
        <dbReference type="Proteomes" id="UP001054821"/>
    </source>
</evidence>
<dbReference type="Pfam" id="PF13456">
    <property type="entry name" value="RVT_3"/>
    <property type="match status" value="1"/>
</dbReference>
<dbReference type="GO" id="GO:0003676">
    <property type="term" value="F:nucleic acid binding"/>
    <property type="evidence" value="ECO:0007669"/>
    <property type="project" value="InterPro"/>
</dbReference>
<proteinExistence type="predicted"/>
<evidence type="ECO:0000313" key="2">
    <source>
        <dbReference type="EMBL" id="KAI5339568.1"/>
    </source>
</evidence>
<organism evidence="2 3">
    <name type="scientific">Prunus dulcis</name>
    <name type="common">Almond</name>
    <name type="synonym">Amygdalus dulcis</name>
    <dbReference type="NCBI Taxonomy" id="3755"/>
    <lineage>
        <taxon>Eukaryota</taxon>
        <taxon>Viridiplantae</taxon>
        <taxon>Streptophyta</taxon>
        <taxon>Embryophyta</taxon>
        <taxon>Tracheophyta</taxon>
        <taxon>Spermatophyta</taxon>
        <taxon>Magnoliopsida</taxon>
        <taxon>eudicotyledons</taxon>
        <taxon>Gunneridae</taxon>
        <taxon>Pentapetalae</taxon>
        <taxon>rosids</taxon>
        <taxon>fabids</taxon>
        <taxon>Rosales</taxon>
        <taxon>Rosaceae</taxon>
        <taxon>Amygdaloideae</taxon>
        <taxon>Amygdaleae</taxon>
        <taxon>Prunus</taxon>
    </lineage>
</organism>
<name>A0AAD4WAS5_PRUDU</name>
<dbReference type="InterPro" id="IPR053151">
    <property type="entry name" value="RNase_H-like"/>
</dbReference>
<gene>
    <name evidence="2" type="ORF">L3X38_018840</name>
</gene>
<reference evidence="2 3" key="1">
    <citation type="journal article" date="2022" name="G3 (Bethesda)">
        <title>Whole-genome sequence and methylome profiling of the almond [Prunus dulcis (Mill.) D.A. Webb] cultivar 'Nonpareil'.</title>
        <authorList>
            <person name="D'Amico-Willman K.M."/>
            <person name="Ouma W.Z."/>
            <person name="Meulia T."/>
            <person name="Sideli G.M."/>
            <person name="Gradziel T.M."/>
            <person name="Fresnedo-Ramirez J."/>
        </authorList>
    </citation>
    <scope>NUCLEOTIDE SEQUENCE [LARGE SCALE GENOMIC DNA]</scope>
    <source>
        <strain evidence="2">Clone GOH B32 T37-40</strain>
    </source>
</reference>
<accession>A0AAD4WAS5</accession>
<comment type="caution">
    <text evidence="2">The sequence shown here is derived from an EMBL/GenBank/DDBJ whole genome shotgun (WGS) entry which is preliminary data.</text>
</comment>
<feature type="domain" description="RNase H type-1" evidence="1">
    <location>
        <begin position="22"/>
        <end position="133"/>
    </location>
</feature>
<dbReference type="InterPro" id="IPR002156">
    <property type="entry name" value="RNaseH_domain"/>
</dbReference>
<sequence>MEMLEVFKSCEERSKLPFVPQQWSGSGDCCRDHDGNFIFGFASGGPPDLDVLGTELAAVREGLLMMGYMGFTRFTIGLYSQEAVSILKDGLDWWSNIGNVVEDVRRLMVDQEVAGVFYPHRKGNGVAHGLAQHGLRARSRLFWTDRASLWPSILLDKDRTMA</sequence>
<keyword evidence="3" id="KW-1185">Reference proteome</keyword>
<dbReference type="PANTHER" id="PTHR47723:SF19">
    <property type="entry name" value="POLYNUCLEOTIDYL TRANSFERASE, RIBONUCLEASE H-LIKE SUPERFAMILY PROTEIN"/>
    <property type="match status" value="1"/>
</dbReference>
<dbReference type="AlphaFoldDB" id="A0AAD4WAS5"/>
<dbReference type="PANTHER" id="PTHR47723">
    <property type="entry name" value="OS05G0353850 PROTEIN"/>
    <property type="match status" value="1"/>
</dbReference>
<protein>
    <recommendedName>
        <fullName evidence="1">RNase H type-1 domain-containing protein</fullName>
    </recommendedName>
</protein>